<evidence type="ECO:0000313" key="1">
    <source>
        <dbReference type="EMBL" id="AMB18618.1"/>
    </source>
</evidence>
<dbReference type="KEGG" id="vg:28801697"/>
<dbReference type="Proteomes" id="UP000204502">
    <property type="component" value="Segment"/>
</dbReference>
<gene>
    <name evidence="1" type="ORF">Eldridge_035</name>
</gene>
<evidence type="ECO:0000313" key="2">
    <source>
        <dbReference type="Proteomes" id="UP000204502"/>
    </source>
</evidence>
<dbReference type="EMBL" id="KU253712">
    <property type="protein sequence ID" value="AMB18618.1"/>
    <property type="molecule type" value="Genomic_DNA"/>
</dbReference>
<accession>A0A0Y0AE06</accession>
<dbReference type="RefSeq" id="YP_009274742.1">
    <property type="nucleotide sequence ID" value="NC_030920.1"/>
</dbReference>
<reference evidence="1 2" key="1">
    <citation type="journal article" date="2016" name="Genome Announc.">
        <title>Complete Genome Sequence of Bacillus megaterium Bacteriophage Eldridge.</title>
        <authorList>
            <person name="Reveille A.M."/>
            <person name="Eldridge K.A."/>
            <person name="Temple L.M."/>
        </authorList>
    </citation>
    <scope>NUCLEOTIDE SEQUENCE [LARGE SCALE GENOMIC DNA]</scope>
</reference>
<dbReference type="OrthoDB" id="9029at10239"/>
<name>A0A0Y0AE06_9CAUD</name>
<organism evidence="1 2">
    <name type="scientific">Bacillus phage Eldridge</name>
    <dbReference type="NCBI Taxonomy" id="1776293"/>
    <lineage>
        <taxon>Viruses</taxon>
        <taxon>Duplodnaviria</taxon>
        <taxon>Heunggongvirae</taxon>
        <taxon>Uroviricota</taxon>
        <taxon>Caudoviricetes</taxon>
        <taxon>Herelleviridae</taxon>
        <taxon>Bastillevirinae</taxon>
        <taxon>Eldridgevirus</taxon>
        <taxon>Eldridgevirus eldridge</taxon>
    </lineage>
</organism>
<dbReference type="GeneID" id="28801697"/>
<sequence length="168" mass="18927">MVQEELTKQNELTLTGLLTYEPTAADYTHVVDMLVKLAKNRVAEDRVLIHKSTNEVEIANLIQVISNWSEDPELHKEIFSYAFRKNMDMRVIQGLFAQQAAMGNVIALGDNAIVITDDFTGNPPTNVSPINSGLEGSEICFLISFIKKENYAAWREENEPKEEPNEEA</sequence>
<protein>
    <submittedName>
        <fullName evidence="1">Uncharacterized protein</fullName>
    </submittedName>
</protein>
<keyword evidence="2" id="KW-1185">Reference proteome</keyword>
<dbReference type="Pfam" id="PF23828">
    <property type="entry name" value="DUF7198"/>
    <property type="match status" value="1"/>
</dbReference>
<dbReference type="InterPro" id="IPR055622">
    <property type="entry name" value="DUF7198"/>
</dbReference>
<proteinExistence type="predicted"/>